<dbReference type="EMBL" id="MRCB01000003">
    <property type="protein sequence ID" value="OKH25517.1"/>
    <property type="molecule type" value="Genomic_DNA"/>
</dbReference>
<organism evidence="1 2">
    <name type="scientific">Hydrococcus rivularis NIES-593</name>
    <dbReference type="NCBI Taxonomy" id="1921803"/>
    <lineage>
        <taxon>Bacteria</taxon>
        <taxon>Bacillati</taxon>
        <taxon>Cyanobacteriota</taxon>
        <taxon>Cyanophyceae</taxon>
        <taxon>Pleurocapsales</taxon>
        <taxon>Hydrococcaceae</taxon>
        <taxon>Hydrococcus</taxon>
    </lineage>
</organism>
<dbReference type="RefSeq" id="WP_073598363.1">
    <property type="nucleotide sequence ID" value="NZ_MRCB01000003.1"/>
</dbReference>
<dbReference type="InterPro" id="IPR019117">
    <property type="entry name" value="CRISPR-assoc_protein_Cmr3"/>
</dbReference>
<sequence>MFWYTLTPLDVLLFRDAKPFTPGERAWAGSVFPPNGHAIAGAMRSLLNRKENLTLKGTFLSYKKELYFPRPLSYVNNSLLHPVTWLDEQSPNQQMIWDRLSPAPLLLKEKESGKGKEKENKLEQKPRQYLPFSIVTKLLNNEILNPEDWLCQQEESSQPWTVETRSHNAIAPDSRQVKDADGYFVENAIRLHSGWSMAIAIDRKIPNVPTSMRLGGEGHRVLVEECPSLGEQWQQLQQQSQRNYERGGKSLAYLITPGVFERIHKDQKAVCQPYPWEWKLAHTVNSNQKPGNLVSVATAQPLPISGRIQDENPNKPTIPAPQVFAAPAGSVYYLDRPDILFAENLNSQPGKALEKAKRWRQLGYSEFLWISYQDN</sequence>
<comment type="caution">
    <text evidence="1">The sequence shown here is derived from an EMBL/GenBank/DDBJ whole genome shotgun (WGS) entry which is preliminary data.</text>
</comment>
<name>A0A1U7HPL7_9CYAN</name>
<proteinExistence type="predicted"/>
<dbReference type="Gene3D" id="3.30.70.2940">
    <property type="match status" value="1"/>
</dbReference>
<dbReference type="Gene3D" id="2.60.40.4350">
    <property type="match status" value="1"/>
</dbReference>
<reference evidence="1 2" key="1">
    <citation type="submission" date="2016-11" db="EMBL/GenBank/DDBJ databases">
        <title>Draft Genome Sequences of Nine Cyanobacterial Strains from Diverse Habitats.</title>
        <authorList>
            <person name="Zhu T."/>
            <person name="Hou S."/>
            <person name="Lu X."/>
            <person name="Hess W.R."/>
        </authorList>
    </citation>
    <scope>NUCLEOTIDE SEQUENCE [LARGE SCALE GENOMIC DNA]</scope>
    <source>
        <strain evidence="1 2">NIES-593</strain>
    </source>
</reference>
<dbReference type="Pfam" id="PF09700">
    <property type="entry name" value="Cas_Cmr3"/>
    <property type="match status" value="1"/>
</dbReference>
<accession>A0A1U7HPL7</accession>
<keyword evidence="2" id="KW-1185">Reference proteome</keyword>
<dbReference type="STRING" id="1921803.NIES593_04005"/>
<evidence type="ECO:0000313" key="1">
    <source>
        <dbReference type="EMBL" id="OKH25517.1"/>
    </source>
</evidence>
<protein>
    <submittedName>
        <fullName evidence="1">CRISPR-associated protein Cmr3</fullName>
    </submittedName>
</protein>
<dbReference type="AlphaFoldDB" id="A0A1U7HPL7"/>
<evidence type="ECO:0000313" key="2">
    <source>
        <dbReference type="Proteomes" id="UP000186868"/>
    </source>
</evidence>
<dbReference type="Proteomes" id="UP000186868">
    <property type="component" value="Unassembled WGS sequence"/>
</dbReference>
<gene>
    <name evidence="1" type="ORF">NIES593_04005</name>
</gene>
<dbReference type="OrthoDB" id="6162707at2"/>